<feature type="compositionally biased region" description="Basic and acidic residues" evidence="1">
    <location>
        <begin position="44"/>
        <end position="53"/>
    </location>
</feature>
<accession>A0ABU5VV62</accession>
<keyword evidence="2" id="KW-0732">Signal</keyword>
<keyword evidence="4" id="KW-1185">Reference proteome</keyword>
<name>A0ABU5VV62_9BACT</name>
<feature type="chain" id="PRO_5045332920" description="Lipoprotein" evidence="2">
    <location>
        <begin position="22"/>
        <end position="80"/>
    </location>
</feature>
<sequence>MKNGLLRFYLLFMVMSLALFSCENHEITNHWGTTDTNIPTSIQRRPEGRHPVEPNDAPAESQKSSKKPRRQYNARSSNWC</sequence>
<evidence type="ECO:0000256" key="2">
    <source>
        <dbReference type="SAM" id="SignalP"/>
    </source>
</evidence>
<dbReference type="Proteomes" id="UP001302274">
    <property type="component" value="Unassembled WGS sequence"/>
</dbReference>
<evidence type="ECO:0000313" key="4">
    <source>
        <dbReference type="Proteomes" id="UP001302274"/>
    </source>
</evidence>
<comment type="caution">
    <text evidence="3">The sequence shown here is derived from an EMBL/GenBank/DDBJ whole genome shotgun (WGS) entry which is preliminary data.</text>
</comment>
<organism evidence="3 4">
    <name type="scientific">Bacteriovorax antarcticus</name>
    <dbReference type="NCBI Taxonomy" id="3088717"/>
    <lineage>
        <taxon>Bacteria</taxon>
        <taxon>Pseudomonadati</taxon>
        <taxon>Bdellovibrionota</taxon>
        <taxon>Bacteriovoracia</taxon>
        <taxon>Bacteriovoracales</taxon>
        <taxon>Bacteriovoracaceae</taxon>
        <taxon>Bacteriovorax</taxon>
    </lineage>
</organism>
<proteinExistence type="predicted"/>
<evidence type="ECO:0000256" key="1">
    <source>
        <dbReference type="SAM" id="MobiDB-lite"/>
    </source>
</evidence>
<protein>
    <recommendedName>
        <fullName evidence="5">Lipoprotein</fullName>
    </recommendedName>
</protein>
<feature type="region of interest" description="Disordered" evidence="1">
    <location>
        <begin position="29"/>
        <end position="80"/>
    </location>
</feature>
<evidence type="ECO:0008006" key="5">
    <source>
        <dbReference type="Google" id="ProtNLM"/>
    </source>
</evidence>
<evidence type="ECO:0000313" key="3">
    <source>
        <dbReference type="EMBL" id="MEA9356931.1"/>
    </source>
</evidence>
<dbReference type="EMBL" id="JAYGJQ010000002">
    <property type="protein sequence ID" value="MEA9356931.1"/>
    <property type="molecule type" value="Genomic_DNA"/>
</dbReference>
<dbReference type="PROSITE" id="PS51257">
    <property type="entry name" value="PROKAR_LIPOPROTEIN"/>
    <property type="match status" value="1"/>
</dbReference>
<feature type="signal peptide" evidence="2">
    <location>
        <begin position="1"/>
        <end position="21"/>
    </location>
</feature>
<reference evidence="3 4" key="1">
    <citation type="submission" date="2023-11" db="EMBL/GenBank/DDBJ databases">
        <title>A Novel Polar Bacteriovorax (B. antarcticus) Isolated from the Biocrust in Antarctica.</title>
        <authorList>
            <person name="Mun W."/>
            <person name="Choi S.Y."/>
            <person name="Mitchell R.J."/>
        </authorList>
    </citation>
    <scope>NUCLEOTIDE SEQUENCE [LARGE SCALE GENOMIC DNA]</scope>
    <source>
        <strain evidence="3 4">PP10</strain>
    </source>
</reference>
<feature type="compositionally biased region" description="Polar residues" evidence="1">
    <location>
        <begin position="30"/>
        <end position="43"/>
    </location>
</feature>
<gene>
    <name evidence="3" type="ORF">SHI21_11970</name>
</gene>
<dbReference type="RefSeq" id="WP_323576825.1">
    <property type="nucleotide sequence ID" value="NZ_JAYGJQ010000002.1"/>
</dbReference>